<comment type="function">
    <text evidence="1">Accessory subunit of the mitochondrial membrane respiratory chain NADH dehydrogenase (Complex I) that is believed not to be involved in catalysis. Complex I functions in the transfer of electrons from NADH to the respiratory chain. The immediate electron acceptor for the enzyme is believed to be ubiquinone.</text>
</comment>
<evidence type="ECO:0000313" key="18">
    <source>
        <dbReference type="Proteomes" id="UP000694387"/>
    </source>
</evidence>
<comment type="subcellular location">
    <subcellularLocation>
        <location evidence="2">Mitochondrion inner membrane</location>
        <topology evidence="2">Single-pass membrane protein</topology>
        <orientation evidence="2">Matrix side</orientation>
    </subcellularLocation>
</comment>
<evidence type="ECO:0000256" key="7">
    <source>
        <dbReference type="ARBA" id="ARBA00022660"/>
    </source>
</evidence>
<evidence type="ECO:0000256" key="12">
    <source>
        <dbReference type="ARBA" id="ARBA00023128"/>
    </source>
</evidence>
<keyword evidence="10" id="KW-0249">Electron transport</keyword>
<organism evidence="17 18">
    <name type="scientific">Equus asinus</name>
    <name type="common">Donkey</name>
    <name type="synonym">Equus africanus asinus</name>
    <dbReference type="NCBI Taxonomy" id="9793"/>
    <lineage>
        <taxon>Eukaryota</taxon>
        <taxon>Metazoa</taxon>
        <taxon>Chordata</taxon>
        <taxon>Craniata</taxon>
        <taxon>Vertebrata</taxon>
        <taxon>Euteleostomi</taxon>
        <taxon>Mammalia</taxon>
        <taxon>Eutheria</taxon>
        <taxon>Laurasiatheria</taxon>
        <taxon>Perissodactyla</taxon>
        <taxon>Equidae</taxon>
        <taxon>Equus</taxon>
    </lineage>
</organism>
<dbReference type="OMA" id="HWVHILA"/>
<evidence type="ECO:0000256" key="2">
    <source>
        <dbReference type="ARBA" id="ARBA00004298"/>
    </source>
</evidence>
<dbReference type="Pfam" id="PF08040">
    <property type="entry name" value="NADH_oxidored"/>
    <property type="match status" value="1"/>
</dbReference>
<reference evidence="17" key="2">
    <citation type="submission" date="2025-08" db="UniProtKB">
        <authorList>
            <consortium name="Ensembl"/>
        </authorList>
    </citation>
    <scope>IDENTIFICATION</scope>
</reference>
<dbReference type="Proteomes" id="UP000694387">
    <property type="component" value="Chromosome 6"/>
</dbReference>
<dbReference type="AlphaFoldDB" id="A0A8C4LMT8"/>
<evidence type="ECO:0000256" key="3">
    <source>
        <dbReference type="ARBA" id="ARBA00007393"/>
    </source>
</evidence>
<comment type="subunit">
    <text evidence="4">Complex I is composed of 45 different subunits.</text>
</comment>
<reference evidence="17 18" key="1">
    <citation type="journal article" date="2020" name="Nat. Commun.">
        <title>Donkey genomes provide new insights into domestication and selection for coat color.</title>
        <authorList>
            <person name="Wang"/>
            <person name="C."/>
            <person name="Li"/>
            <person name="H."/>
            <person name="Guo"/>
            <person name="Y."/>
            <person name="Huang"/>
            <person name="J."/>
            <person name="Sun"/>
            <person name="Y."/>
            <person name="Min"/>
            <person name="J."/>
            <person name="Wang"/>
            <person name="J."/>
            <person name="Fang"/>
            <person name="X."/>
            <person name="Zhao"/>
            <person name="Z."/>
            <person name="Wang"/>
            <person name="S."/>
            <person name="Zhang"/>
            <person name="Y."/>
            <person name="Liu"/>
            <person name="Q."/>
            <person name="Jiang"/>
            <person name="Q."/>
            <person name="Wang"/>
            <person name="X."/>
            <person name="Guo"/>
            <person name="Y."/>
            <person name="Yang"/>
            <person name="C."/>
            <person name="Wang"/>
            <person name="Y."/>
            <person name="Tian"/>
            <person name="F."/>
            <person name="Zhuang"/>
            <person name="G."/>
            <person name="Fan"/>
            <person name="Y."/>
            <person name="Gao"/>
            <person name="Q."/>
            <person name="Li"/>
            <person name="Y."/>
            <person name="Ju"/>
            <person name="Z."/>
            <person name="Li"/>
            <person name="J."/>
            <person name="Li"/>
            <person name="R."/>
            <person name="Hou"/>
            <person name="M."/>
            <person name="Yang"/>
            <person name="G."/>
            <person name="Liu"/>
            <person name="G."/>
            <person name="Liu"/>
            <person name="W."/>
            <person name="Guo"/>
            <person name="J."/>
            <person name="Pan"/>
            <person name="S."/>
            <person name="Fan"/>
            <person name="G."/>
            <person name="Zhang"/>
            <person name="W."/>
            <person name="Zhang"/>
            <person name="R."/>
            <person name="Yu"/>
            <person name="J."/>
            <person name="Zhang"/>
            <person name="X."/>
            <person name="Yin"/>
            <person name="Q."/>
            <person name="Ji"/>
            <person name="C."/>
            <person name="Jin"/>
            <person name="Y."/>
            <person name="Yue"/>
            <person name="G."/>
            <person name="Liu"/>
            <person name="M."/>
            <person name="Xu"/>
            <person name="J."/>
            <person name="Liu"/>
            <person name="S."/>
            <person name="Jordana"/>
            <person name="J."/>
            <person name="Noce"/>
            <person name="A."/>
            <person name="Amills"/>
            <person name="M."/>
            <person name="Wu"/>
            <person name="D.D."/>
            <person name="Li"/>
            <person name="S."/>
            <person name="Zhou"/>
            <person name="X. and Zhong"/>
            <person name="J."/>
        </authorList>
    </citation>
    <scope>NUCLEOTIDE SEQUENCE [LARGE SCALE GENOMIC DNA]</scope>
</reference>
<evidence type="ECO:0000256" key="13">
    <source>
        <dbReference type="ARBA" id="ARBA00023136"/>
    </source>
</evidence>
<keyword evidence="18" id="KW-1185">Reference proteome</keyword>
<evidence type="ECO:0000256" key="11">
    <source>
        <dbReference type="ARBA" id="ARBA00022989"/>
    </source>
</evidence>
<dbReference type="GO" id="GO:0005743">
    <property type="term" value="C:mitochondrial inner membrane"/>
    <property type="evidence" value="ECO:0007669"/>
    <property type="project" value="UniProtKB-SubCell"/>
</dbReference>
<keyword evidence="12" id="KW-0496">Mitochondrion</keyword>
<keyword evidence="11 16" id="KW-1133">Transmembrane helix</keyword>
<keyword evidence="8 16" id="KW-0812">Transmembrane</keyword>
<evidence type="ECO:0000256" key="14">
    <source>
        <dbReference type="ARBA" id="ARBA00030377"/>
    </source>
</evidence>
<evidence type="ECO:0000256" key="15">
    <source>
        <dbReference type="ARBA" id="ARBA00033364"/>
    </source>
</evidence>
<accession>A0A8C4LMT8</accession>
<keyword evidence="9" id="KW-0999">Mitochondrion inner membrane</keyword>
<dbReference type="PANTHER" id="PTHR15222">
    <property type="entry name" value="NADH DEHYDROGENASE [UBIQUINONE] 1 BETA SUBCOMPLEX SUBUNIT 1"/>
    <property type="match status" value="1"/>
</dbReference>
<keyword evidence="13 16" id="KW-0472">Membrane</keyword>
<proteinExistence type="inferred from homology"/>
<name>A0A8C4LMT8_EQUAS</name>
<dbReference type="Ensembl" id="ENSEAST00005014747.2">
    <property type="protein sequence ID" value="ENSEASP00005013580.1"/>
    <property type="gene ID" value="ENSEASG00005009479.2"/>
</dbReference>
<keyword evidence="6" id="KW-0813">Transport</keyword>
<sequence>MAEQLNLPPILCDHWVHILAAVGFVFGCYLDRKNNEKLTACWDKSMLPKREMRPMKNYLELKAMAESQNIFFFFKL</sequence>
<evidence type="ECO:0000256" key="6">
    <source>
        <dbReference type="ARBA" id="ARBA00022448"/>
    </source>
</evidence>
<dbReference type="InterPro" id="IPR012575">
    <property type="entry name" value="NDUB1"/>
</dbReference>
<evidence type="ECO:0000256" key="16">
    <source>
        <dbReference type="SAM" id="Phobius"/>
    </source>
</evidence>
<reference evidence="17" key="3">
    <citation type="submission" date="2025-09" db="UniProtKB">
        <authorList>
            <consortium name="Ensembl"/>
        </authorList>
    </citation>
    <scope>IDENTIFICATION</scope>
</reference>
<evidence type="ECO:0000256" key="10">
    <source>
        <dbReference type="ARBA" id="ARBA00022982"/>
    </source>
</evidence>
<comment type="similarity">
    <text evidence="3">Belongs to the complex I NDUFB1 subunit family.</text>
</comment>
<evidence type="ECO:0000256" key="4">
    <source>
        <dbReference type="ARBA" id="ARBA00011533"/>
    </source>
</evidence>
<dbReference type="PANTHER" id="PTHR15222:SF2">
    <property type="entry name" value="NADH DEHYDROGENASE [UBIQUINONE] 1 BETA SUBCOMPLEX SUBUNIT 1"/>
    <property type="match status" value="1"/>
</dbReference>
<protein>
    <recommendedName>
        <fullName evidence="5">NADH dehydrogenase [ubiquinone] 1 beta subcomplex subunit 1</fullName>
    </recommendedName>
    <alternativeName>
        <fullName evidence="15">Complex I-MNLL</fullName>
    </alternativeName>
    <alternativeName>
        <fullName evidence="14">NADH-ubiquinone oxidoreductase MNLL subunit</fullName>
    </alternativeName>
</protein>
<evidence type="ECO:0000256" key="9">
    <source>
        <dbReference type="ARBA" id="ARBA00022792"/>
    </source>
</evidence>
<evidence type="ECO:0000256" key="5">
    <source>
        <dbReference type="ARBA" id="ARBA00018678"/>
    </source>
</evidence>
<keyword evidence="7" id="KW-0679">Respiratory chain</keyword>
<dbReference type="GeneTree" id="ENSGT00940000170401"/>
<feature type="transmembrane region" description="Helical" evidence="16">
    <location>
        <begin position="14"/>
        <end position="30"/>
    </location>
</feature>
<evidence type="ECO:0000256" key="1">
    <source>
        <dbReference type="ARBA" id="ARBA00003335"/>
    </source>
</evidence>
<evidence type="ECO:0000313" key="17">
    <source>
        <dbReference type="Ensembl" id="ENSEASP00005013580.1"/>
    </source>
</evidence>
<evidence type="ECO:0000256" key="8">
    <source>
        <dbReference type="ARBA" id="ARBA00022692"/>
    </source>
</evidence>